<dbReference type="GO" id="GO:0000400">
    <property type="term" value="F:four-way junction DNA binding"/>
    <property type="evidence" value="ECO:0007669"/>
    <property type="project" value="UniProtKB-UniRule"/>
</dbReference>
<dbReference type="InterPro" id="IPR000085">
    <property type="entry name" value="RuvA"/>
</dbReference>
<keyword evidence="1 6" id="KW-0963">Cytoplasm</keyword>
<comment type="subunit">
    <text evidence="6">Homotetramer. Forms an RuvA(8)-RuvB(12)-Holliday junction (HJ) complex. HJ DNA is sandwiched between 2 RuvA tetramers; dsDNA enters through RuvA and exits via RuvB. An RuvB hexamer assembles on each DNA strand where it exits the tetramer. Each RuvB hexamer is contacted by two RuvA subunits (via domain III) on 2 adjacent RuvB subunits; this complex drives branch migration. In the full resolvosome a probable DNA-RuvA(4)-RuvB(12)-RuvC(2) complex forms which resolves the HJ.</text>
</comment>
<evidence type="ECO:0000313" key="9">
    <source>
        <dbReference type="Proteomes" id="UP000219215"/>
    </source>
</evidence>
<dbReference type="Pfam" id="PF01330">
    <property type="entry name" value="RuvA_N"/>
    <property type="match status" value="1"/>
</dbReference>
<dbReference type="NCBIfam" id="TIGR00084">
    <property type="entry name" value="ruvA"/>
    <property type="match status" value="1"/>
</dbReference>
<dbReference type="Gene3D" id="1.10.150.20">
    <property type="entry name" value="5' to 3' exonuclease, C-terminal subdomain"/>
    <property type="match status" value="1"/>
</dbReference>
<keyword evidence="5 6" id="KW-0234">DNA repair</keyword>
<evidence type="ECO:0000313" key="8">
    <source>
        <dbReference type="EMBL" id="SOB58147.1"/>
    </source>
</evidence>
<evidence type="ECO:0000256" key="1">
    <source>
        <dbReference type="ARBA" id="ARBA00022490"/>
    </source>
</evidence>
<dbReference type="InterPro" id="IPR013849">
    <property type="entry name" value="DNA_helicase_Holl-junc_RuvA_I"/>
</dbReference>
<dbReference type="RefSeq" id="WP_097011270.1">
    <property type="nucleotide sequence ID" value="NZ_LT907975.1"/>
</dbReference>
<accession>A0A2C8F6H0</accession>
<dbReference type="SMART" id="SM00278">
    <property type="entry name" value="HhH1"/>
    <property type="match status" value="2"/>
</dbReference>
<evidence type="ECO:0000256" key="2">
    <source>
        <dbReference type="ARBA" id="ARBA00022763"/>
    </source>
</evidence>
<dbReference type="HAMAP" id="MF_00031">
    <property type="entry name" value="DNA_HJ_migration_RuvA"/>
    <property type="match status" value="1"/>
</dbReference>
<evidence type="ECO:0000256" key="5">
    <source>
        <dbReference type="ARBA" id="ARBA00023204"/>
    </source>
</evidence>
<dbReference type="GO" id="GO:0005737">
    <property type="term" value="C:cytoplasm"/>
    <property type="evidence" value="ECO:0007669"/>
    <property type="project" value="UniProtKB-SubCell"/>
</dbReference>
<dbReference type="KEGG" id="pprf:DPRO_1260"/>
<feature type="domain" description="Helix-hairpin-helix DNA-binding motif class 1" evidence="7">
    <location>
        <begin position="109"/>
        <end position="128"/>
    </location>
</feature>
<dbReference type="CDD" id="cd14332">
    <property type="entry name" value="UBA_RuvA_C"/>
    <property type="match status" value="1"/>
</dbReference>
<dbReference type="GO" id="GO:0006281">
    <property type="term" value="P:DNA repair"/>
    <property type="evidence" value="ECO:0007669"/>
    <property type="project" value="UniProtKB-UniRule"/>
</dbReference>
<dbReference type="EMBL" id="LT907975">
    <property type="protein sequence ID" value="SOB58147.1"/>
    <property type="molecule type" value="Genomic_DNA"/>
</dbReference>
<feature type="region of interest" description="Domain III" evidence="6">
    <location>
        <begin position="148"/>
        <end position="206"/>
    </location>
</feature>
<comment type="subcellular location">
    <subcellularLocation>
        <location evidence="6">Cytoplasm</location>
    </subcellularLocation>
</comment>
<dbReference type="GO" id="GO:0016787">
    <property type="term" value="F:hydrolase activity"/>
    <property type="evidence" value="ECO:0007669"/>
    <property type="project" value="UniProtKB-KW"/>
</dbReference>
<dbReference type="InterPro" id="IPR012340">
    <property type="entry name" value="NA-bd_OB-fold"/>
</dbReference>
<dbReference type="Proteomes" id="UP000219215">
    <property type="component" value="Chromosome DPRO"/>
</dbReference>
<comment type="function">
    <text evidence="6">The RuvA-RuvB-RuvC complex processes Holliday junction (HJ) DNA during genetic recombination and DNA repair, while the RuvA-RuvB complex plays an important role in the rescue of blocked DNA replication forks via replication fork reversal (RFR). RuvA specifically binds to HJ cruciform DNA, conferring on it an open structure. The RuvB hexamer acts as an ATP-dependent pump, pulling dsDNA into and through the RuvAB complex. HJ branch migration allows RuvC to scan DNA until it finds its consensus sequence, where it cleaves and resolves the cruciform DNA.</text>
</comment>
<feature type="domain" description="Helix-hairpin-helix DNA-binding motif class 1" evidence="7">
    <location>
        <begin position="74"/>
        <end position="93"/>
    </location>
</feature>
<gene>
    <name evidence="6 8" type="primary">ruvA</name>
    <name evidence="8" type="ORF">DPRO_1260</name>
</gene>
<keyword evidence="8" id="KW-0347">Helicase</keyword>
<keyword evidence="9" id="KW-1185">Reference proteome</keyword>
<comment type="caution">
    <text evidence="6">Lacks conserved residue(s) required for the propagation of feature annotation.</text>
</comment>
<evidence type="ECO:0000256" key="3">
    <source>
        <dbReference type="ARBA" id="ARBA00023125"/>
    </source>
</evidence>
<sequence length="206" mass="22016">MIGYLQGKVLSATDKGLVVLTPGGVGYEVAAPTSVLAKVPGRGGDVEMYIHTQVAEKAIDLFGFLEADDLELFRTLISIDKLGPKKALAILSMFDAEHLREIAFREDVTMLSTVPGIGPKSAKQILWHLKDKVKKLSPTTGKRASAASAPQGPQGEYLDTLAGLKGLGYAEDEIRPMILETFEAEPDLDAAGAIRAVLKKINAARS</sequence>
<keyword evidence="8" id="KW-0067">ATP-binding</keyword>
<evidence type="ECO:0000256" key="6">
    <source>
        <dbReference type="HAMAP-Rule" id="MF_00031"/>
    </source>
</evidence>
<keyword evidence="8" id="KW-0547">Nucleotide-binding</keyword>
<reference evidence="9" key="1">
    <citation type="submission" date="2017-09" db="EMBL/GenBank/DDBJ databases">
        <authorList>
            <person name="Regsiter A."/>
            <person name="William W."/>
        </authorList>
    </citation>
    <scope>NUCLEOTIDE SEQUENCE [LARGE SCALE GENOMIC DNA]</scope>
    <source>
        <strain evidence="9">500-1</strain>
    </source>
</reference>
<protein>
    <recommendedName>
        <fullName evidence="6">Holliday junction branch migration complex subunit RuvA</fullName>
    </recommendedName>
</protein>
<organism evidence="8 9">
    <name type="scientific">Pseudodesulfovibrio profundus</name>
    <dbReference type="NCBI Taxonomy" id="57320"/>
    <lineage>
        <taxon>Bacteria</taxon>
        <taxon>Pseudomonadati</taxon>
        <taxon>Thermodesulfobacteriota</taxon>
        <taxon>Desulfovibrionia</taxon>
        <taxon>Desulfovibrionales</taxon>
        <taxon>Desulfovibrionaceae</taxon>
    </lineage>
</organism>
<name>A0A2C8F6H0_9BACT</name>
<evidence type="ECO:0000256" key="4">
    <source>
        <dbReference type="ARBA" id="ARBA00023172"/>
    </source>
</evidence>
<dbReference type="SUPFAM" id="SSF50249">
    <property type="entry name" value="Nucleic acid-binding proteins"/>
    <property type="match status" value="1"/>
</dbReference>
<dbReference type="AlphaFoldDB" id="A0A2C8F6H0"/>
<dbReference type="Gene3D" id="2.40.50.140">
    <property type="entry name" value="Nucleic acid-binding proteins"/>
    <property type="match status" value="1"/>
</dbReference>
<evidence type="ECO:0000259" key="7">
    <source>
        <dbReference type="SMART" id="SM00278"/>
    </source>
</evidence>
<dbReference type="OrthoDB" id="5293449at2"/>
<dbReference type="GO" id="GO:0005524">
    <property type="term" value="F:ATP binding"/>
    <property type="evidence" value="ECO:0007669"/>
    <property type="project" value="InterPro"/>
</dbReference>
<keyword evidence="2 6" id="KW-0227">DNA damage</keyword>
<proteinExistence type="inferred from homology"/>
<dbReference type="GO" id="GO:0009379">
    <property type="term" value="C:Holliday junction helicase complex"/>
    <property type="evidence" value="ECO:0007669"/>
    <property type="project" value="InterPro"/>
</dbReference>
<dbReference type="Pfam" id="PF14520">
    <property type="entry name" value="HHH_5"/>
    <property type="match status" value="1"/>
</dbReference>
<dbReference type="SUPFAM" id="SSF47781">
    <property type="entry name" value="RuvA domain 2-like"/>
    <property type="match status" value="1"/>
</dbReference>
<dbReference type="InterPro" id="IPR011114">
    <property type="entry name" value="RuvA_C"/>
</dbReference>
<keyword evidence="8" id="KW-0378">Hydrolase</keyword>
<comment type="similarity">
    <text evidence="6">Belongs to the RuvA family.</text>
</comment>
<comment type="domain">
    <text evidence="6">Has three domains with a flexible linker between the domains II and III and assumes an 'L' shape. Domain III is highly mobile and contacts RuvB.</text>
</comment>
<keyword evidence="4 6" id="KW-0233">DNA recombination</keyword>
<dbReference type="GO" id="GO:0048476">
    <property type="term" value="C:Holliday junction resolvase complex"/>
    <property type="evidence" value="ECO:0007669"/>
    <property type="project" value="UniProtKB-UniRule"/>
</dbReference>
<dbReference type="GO" id="GO:0009378">
    <property type="term" value="F:four-way junction helicase activity"/>
    <property type="evidence" value="ECO:0007669"/>
    <property type="project" value="InterPro"/>
</dbReference>
<dbReference type="InterPro" id="IPR010994">
    <property type="entry name" value="RuvA_2-like"/>
</dbReference>
<keyword evidence="3 6" id="KW-0238">DNA-binding</keyword>
<dbReference type="GO" id="GO:0006310">
    <property type="term" value="P:DNA recombination"/>
    <property type="evidence" value="ECO:0007669"/>
    <property type="project" value="UniProtKB-UniRule"/>
</dbReference>
<dbReference type="InterPro" id="IPR003583">
    <property type="entry name" value="Hlx-hairpin-Hlx_DNA-bd_motif"/>
</dbReference>